<evidence type="ECO:0000256" key="1">
    <source>
        <dbReference type="ARBA" id="ARBA00004236"/>
    </source>
</evidence>
<evidence type="ECO:0000256" key="3">
    <source>
        <dbReference type="ARBA" id="ARBA00022729"/>
    </source>
</evidence>
<dbReference type="InParanoid" id="A0A5F8G8D4"/>
<dbReference type="PROSITE" id="PS50835">
    <property type="entry name" value="IG_LIKE"/>
    <property type="match status" value="1"/>
</dbReference>
<proteinExistence type="predicted"/>
<feature type="signal peptide" evidence="9">
    <location>
        <begin position="1"/>
        <end position="21"/>
    </location>
</feature>
<reference evidence="11" key="3">
    <citation type="submission" date="2025-09" db="UniProtKB">
        <authorList>
            <consortium name="Ensembl"/>
        </authorList>
    </citation>
    <scope>IDENTIFICATION</scope>
</reference>
<dbReference type="OMA" id="ASFWFIW"/>
<reference evidence="11 12" key="1">
    <citation type="journal article" date="2007" name="Nature">
        <title>Genome of the marsupial Monodelphis domestica reveals innovation in non-coding sequences.</title>
        <authorList>
            <person name="Mikkelsen T.S."/>
            <person name="Wakefield M.J."/>
            <person name="Aken B."/>
            <person name="Amemiya C.T."/>
            <person name="Chang J.L."/>
            <person name="Duke S."/>
            <person name="Garber M."/>
            <person name="Gentles A.J."/>
            <person name="Goodstadt L."/>
            <person name="Heger A."/>
            <person name="Jurka J."/>
            <person name="Kamal M."/>
            <person name="Mauceli E."/>
            <person name="Searle S.M."/>
            <person name="Sharpe T."/>
            <person name="Baker M.L."/>
            <person name="Batzer M.A."/>
            <person name="Benos P.V."/>
            <person name="Belov K."/>
            <person name="Clamp M."/>
            <person name="Cook A."/>
            <person name="Cuff J."/>
            <person name="Das R."/>
            <person name="Davidow L."/>
            <person name="Deakin J.E."/>
            <person name="Fazzari M.J."/>
            <person name="Glass J.L."/>
            <person name="Grabherr M."/>
            <person name="Greally J.M."/>
            <person name="Gu W."/>
            <person name="Hore T.A."/>
            <person name="Huttley G.A."/>
            <person name="Kleber M."/>
            <person name="Jirtle R.L."/>
            <person name="Koina E."/>
            <person name="Lee J.T."/>
            <person name="Mahony S."/>
            <person name="Marra M.A."/>
            <person name="Miller R.D."/>
            <person name="Nicholls R.D."/>
            <person name="Oda M."/>
            <person name="Papenfuss A.T."/>
            <person name="Parra Z.E."/>
            <person name="Pollock D.D."/>
            <person name="Ray D.A."/>
            <person name="Schein J.E."/>
            <person name="Speed T.P."/>
            <person name="Thompson K."/>
            <person name="VandeBerg J.L."/>
            <person name="Wade C.M."/>
            <person name="Walker J.A."/>
            <person name="Waters P.D."/>
            <person name="Webber C."/>
            <person name="Weidman J.R."/>
            <person name="Xie X."/>
            <person name="Zody M.C."/>
            <person name="Baldwin J."/>
            <person name="Abdouelleil A."/>
            <person name="Abdulkadir J."/>
            <person name="Abebe A."/>
            <person name="Abera B."/>
            <person name="Abreu J."/>
            <person name="Acer S.C."/>
            <person name="Aftuck L."/>
            <person name="Alexander A."/>
            <person name="An P."/>
            <person name="Anderson E."/>
            <person name="Anderson S."/>
            <person name="Arachi H."/>
            <person name="Azer M."/>
            <person name="Bachantsang P."/>
            <person name="Barry A."/>
            <person name="Bayul T."/>
            <person name="Berlin A."/>
            <person name="Bessette D."/>
            <person name="Bloom T."/>
            <person name="Bloom T."/>
            <person name="Boguslavskiy L."/>
            <person name="Bonnet C."/>
            <person name="Boukhgalter B."/>
            <person name="Bourzgui I."/>
            <person name="Brown A."/>
            <person name="Cahill P."/>
            <person name="Channer S."/>
            <person name="Cheshatsang Y."/>
            <person name="Chuda L."/>
            <person name="Citroen M."/>
            <person name="Collymore A."/>
            <person name="Cooke P."/>
            <person name="Costello M."/>
            <person name="D'Aco K."/>
            <person name="Daza R."/>
            <person name="De Haan G."/>
            <person name="DeGray S."/>
            <person name="DeMaso C."/>
            <person name="Dhargay N."/>
            <person name="Dooley K."/>
            <person name="Dooley E."/>
            <person name="Doricent M."/>
            <person name="Dorje P."/>
            <person name="Dorjee K."/>
            <person name="Dupes A."/>
            <person name="Elong R."/>
            <person name="Falk J."/>
            <person name="Farina A."/>
            <person name="Faro S."/>
            <person name="Ferguson D."/>
            <person name="Fisher S."/>
            <person name="Foley C.D."/>
            <person name="Franke A."/>
            <person name="Friedrich D."/>
            <person name="Gadbois L."/>
            <person name="Gearin G."/>
            <person name="Gearin C.R."/>
            <person name="Giannoukos G."/>
            <person name="Goode T."/>
            <person name="Graham J."/>
            <person name="Grandbois E."/>
            <person name="Grewal S."/>
            <person name="Gyaltsen K."/>
            <person name="Hafez N."/>
            <person name="Hagos B."/>
            <person name="Hall J."/>
            <person name="Henson C."/>
            <person name="Hollinger A."/>
            <person name="Honan T."/>
            <person name="Huard M.D."/>
            <person name="Hughes L."/>
            <person name="Hurhula B."/>
            <person name="Husby M.E."/>
            <person name="Kamat A."/>
            <person name="Kanga B."/>
            <person name="Kashin S."/>
            <person name="Khazanovich D."/>
            <person name="Kisner P."/>
            <person name="Lance K."/>
            <person name="Lara M."/>
            <person name="Lee W."/>
            <person name="Lennon N."/>
            <person name="Letendre F."/>
            <person name="LeVine R."/>
            <person name="Lipovsky A."/>
            <person name="Liu X."/>
            <person name="Liu J."/>
            <person name="Liu S."/>
            <person name="Lokyitsang T."/>
            <person name="Lokyitsang Y."/>
            <person name="Lubonja R."/>
            <person name="Lui A."/>
            <person name="MacDonald P."/>
            <person name="Magnisalis V."/>
            <person name="Maru K."/>
            <person name="Matthews C."/>
            <person name="McCusker W."/>
            <person name="McDonough S."/>
            <person name="Mehta T."/>
            <person name="Meldrim J."/>
            <person name="Meneus L."/>
            <person name="Mihai O."/>
            <person name="Mihalev A."/>
            <person name="Mihova T."/>
            <person name="Mittelman R."/>
            <person name="Mlenga V."/>
            <person name="Montmayeur A."/>
            <person name="Mulrain L."/>
            <person name="Navidi A."/>
            <person name="Naylor J."/>
            <person name="Negash T."/>
            <person name="Nguyen T."/>
            <person name="Nguyen N."/>
            <person name="Nicol R."/>
            <person name="Norbu C."/>
            <person name="Norbu N."/>
            <person name="Novod N."/>
            <person name="O'Neill B."/>
            <person name="Osman S."/>
            <person name="Markiewicz E."/>
            <person name="Oyono O.L."/>
            <person name="Patti C."/>
            <person name="Phunkhang P."/>
            <person name="Pierre F."/>
            <person name="Priest M."/>
            <person name="Raghuraman S."/>
            <person name="Rege F."/>
            <person name="Reyes R."/>
            <person name="Rise C."/>
            <person name="Rogov P."/>
            <person name="Ross K."/>
            <person name="Ryan E."/>
            <person name="Settipalli S."/>
            <person name="Shea T."/>
            <person name="Sherpa N."/>
            <person name="Shi L."/>
            <person name="Shih D."/>
            <person name="Sparrow T."/>
            <person name="Spaulding J."/>
            <person name="Stalker J."/>
            <person name="Stange-Thomann N."/>
            <person name="Stavropoulos S."/>
            <person name="Stone C."/>
            <person name="Strader C."/>
            <person name="Tesfaye S."/>
            <person name="Thomson T."/>
            <person name="Thoulutsang Y."/>
            <person name="Thoulutsang D."/>
            <person name="Topham K."/>
            <person name="Topping I."/>
            <person name="Tsamla T."/>
            <person name="Vassiliev H."/>
            <person name="Vo A."/>
            <person name="Wangchuk T."/>
            <person name="Wangdi T."/>
            <person name="Weiand M."/>
            <person name="Wilkinson J."/>
            <person name="Wilson A."/>
            <person name="Yadav S."/>
            <person name="Young G."/>
            <person name="Yu Q."/>
            <person name="Zembek L."/>
            <person name="Zhong D."/>
            <person name="Zimmer A."/>
            <person name="Zwirko Z."/>
            <person name="Jaffe D.B."/>
            <person name="Alvarez P."/>
            <person name="Brockman W."/>
            <person name="Butler J."/>
            <person name="Chin C."/>
            <person name="Gnerre S."/>
            <person name="MacCallum I."/>
            <person name="Graves J.A."/>
            <person name="Ponting C.P."/>
            <person name="Breen M."/>
            <person name="Samollow P.B."/>
            <person name="Lander E.S."/>
            <person name="Lindblad-Toh K."/>
        </authorList>
    </citation>
    <scope>NUCLEOTIDE SEQUENCE [LARGE SCALE GENOMIC DNA]</scope>
</reference>
<dbReference type="SMART" id="SM00406">
    <property type="entry name" value="IGv"/>
    <property type="match status" value="1"/>
</dbReference>
<evidence type="ECO:0000256" key="2">
    <source>
        <dbReference type="ARBA" id="ARBA00022475"/>
    </source>
</evidence>
<keyword evidence="8" id="KW-0391">Immunity</keyword>
<comment type="subcellular location">
    <subcellularLocation>
        <location evidence="1">Cell membrane</location>
    </subcellularLocation>
</comment>
<dbReference type="GO" id="GO:0042101">
    <property type="term" value="C:T cell receptor complex"/>
    <property type="evidence" value="ECO:0007669"/>
    <property type="project" value="UniProtKB-KW"/>
</dbReference>
<sequence length="129" mass="14436">MKRPQGASFWFIWLQICWVRGQVKVDQSPGVLNLQEGKSSVLKCSYSSTMTTLQWFKQKPGEGLIFLFFLTGETQQKGNLRATLNTKERQSSLYITASQPGDSATYLCAIQAQCSPDICCLYINQAPGE</sequence>
<dbReference type="Pfam" id="PF07686">
    <property type="entry name" value="V-set"/>
    <property type="match status" value="1"/>
</dbReference>
<evidence type="ECO:0000256" key="9">
    <source>
        <dbReference type="SAM" id="SignalP"/>
    </source>
</evidence>
<dbReference type="PANTHER" id="PTHR19339">
    <property type="entry name" value="T CELL RECEPTOR ALPHA VARIABLE 39"/>
    <property type="match status" value="1"/>
</dbReference>
<organism evidence="11 12">
    <name type="scientific">Monodelphis domestica</name>
    <name type="common">Gray short-tailed opossum</name>
    <dbReference type="NCBI Taxonomy" id="13616"/>
    <lineage>
        <taxon>Eukaryota</taxon>
        <taxon>Metazoa</taxon>
        <taxon>Chordata</taxon>
        <taxon>Craniata</taxon>
        <taxon>Vertebrata</taxon>
        <taxon>Euteleostomi</taxon>
        <taxon>Mammalia</taxon>
        <taxon>Metatheria</taxon>
        <taxon>Didelphimorphia</taxon>
        <taxon>Didelphidae</taxon>
        <taxon>Monodelphis</taxon>
    </lineage>
</organism>
<accession>A0A5F8G8D4</accession>
<protein>
    <recommendedName>
        <fullName evidence="10">Ig-like domain-containing protein</fullName>
    </recommendedName>
</protein>
<evidence type="ECO:0000256" key="4">
    <source>
        <dbReference type="ARBA" id="ARBA00023136"/>
    </source>
</evidence>
<keyword evidence="6" id="KW-0325">Glycoprotein</keyword>
<evidence type="ECO:0000313" key="11">
    <source>
        <dbReference type="Ensembl" id="ENSMODP00000043740.1"/>
    </source>
</evidence>
<evidence type="ECO:0000256" key="6">
    <source>
        <dbReference type="ARBA" id="ARBA00023180"/>
    </source>
</evidence>
<dbReference type="InterPro" id="IPR007110">
    <property type="entry name" value="Ig-like_dom"/>
</dbReference>
<dbReference type="Bgee" id="ENSMODG00000041615">
    <property type="expression patterns" value="Expressed in blood and 2 other cell types or tissues"/>
</dbReference>
<keyword evidence="3 9" id="KW-0732">Signal</keyword>
<dbReference type="InterPro" id="IPR036179">
    <property type="entry name" value="Ig-like_dom_sf"/>
</dbReference>
<dbReference type="PANTHER" id="PTHR19339:SF5">
    <property type="entry name" value="IG-LIKE DOMAIN-CONTAINING PROTEIN"/>
    <property type="match status" value="1"/>
</dbReference>
<feature type="chain" id="PRO_5023931491" description="Ig-like domain-containing protein" evidence="9">
    <location>
        <begin position="22"/>
        <end position="129"/>
    </location>
</feature>
<keyword evidence="4" id="KW-0472">Membrane</keyword>
<dbReference type="InterPro" id="IPR051896">
    <property type="entry name" value="TCR_alpha_variable"/>
</dbReference>
<dbReference type="InterPro" id="IPR013106">
    <property type="entry name" value="Ig_V-set"/>
</dbReference>
<dbReference type="Ensembl" id="ENSMODT00000073326.1">
    <property type="protein sequence ID" value="ENSMODP00000043740.1"/>
    <property type="gene ID" value="ENSMODG00000041615.1"/>
</dbReference>
<name>A0A5F8G8D4_MONDO</name>
<feature type="domain" description="Ig-like" evidence="10">
    <location>
        <begin position="36"/>
        <end position="111"/>
    </location>
</feature>
<evidence type="ECO:0000259" key="10">
    <source>
        <dbReference type="PROSITE" id="PS50835"/>
    </source>
</evidence>
<keyword evidence="8" id="KW-1064">Adaptive immunity</keyword>
<keyword evidence="12" id="KW-1185">Reference proteome</keyword>
<dbReference type="GeneTree" id="ENSGT00900000140957"/>
<evidence type="ECO:0000256" key="8">
    <source>
        <dbReference type="ARBA" id="ARBA00043266"/>
    </source>
</evidence>
<keyword evidence="5" id="KW-1015">Disulfide bond</keyword>
<dbReference type="AlphaFoldDB" id="A0A5F8G8D4"/>
<evidence type="ECO:0000313" key="12">
    <source>
        <dbReference type="Proteomes" id="UP000002280"/>
    </source>
</evidence>
<dbReference type="Proteomes" id="UP000002280">
    <property type="component" value="Chromosome 1"/>
</dbReference>
<reference evidence="11" key="2">
    <citation type="submission" date="2025-08" db="UniProtKB">
        <authorList>
            <consortium name="Ensembl"/>
        </authorList>
    </citation>
    <scope>IDENTIFICATION</scope>
</reference>
<evidence type="ECO:0000256" key="5">
    <source>
        <dbReference type="ARBA" id="ARBA00023157"/>
    </source>
</evidence>
<keyword evidence="8" id="KW-1279">T cell receptor</keyword>
<evidence type="ECO:0000256" key="7">
    <source>
        <dbReference type="ARBA" id="ARBA00038651"/>
    </source>
</evidence>
<dbReference type="Gene3D" id="2.60.40.10">
    <property type="entry name" value="Immunoglobulins"/>
    <property type="match status" value="1"/>
</dbReference>
<dbReference type="FunCoup" id="A0A5F8G8D4">
    <property type="interactions" value="127"/>
</dbReference>
<dbReference type="SUPFAM" id="SSF48726">
    <property type="entry name" value="Immunoglobulin"/>
    <property type="match status" value="1"/>
</dbReference>
<dbReference type="InterPro" id="IPR013783">
    <property type="entry name" value="Ig-like_fold"/>
</dbReference>
<keyword evidence="2" id="KW-1003">Cell membrane</keyword>
<comment type="subunit">
    <text evidence="7">Alpha-beta TR is a heterodimer composed of an alpha and beta chain; disulfide-linked. The alpha-beta TR is associated with the transmembrane signaling CD3 coreceptor proteins to form the TR-CD3 (TcR or TCR). The assembly of alpha-beta TR heterodimers with CD3 occurs in the endoplasmic reticulum where a single alpha-beta TR heterodimer associates with one CD3D-CD3E heterodimer, one CD3G-CD3E heterodimer and one CD247 homodimer forming a stable octameric structure. CD3D-CD3E and CD3G-CD3E heterodimers preferentially associate with TR alpha and TR beta chains, respectively. The association of the CD247 homodimer is the last step of TcR assembly in the endoplasmic reticulum and is required for transport to the cell surface.</text>
</comment>